<dbReference type="GO" id="GO:0043781">
    <property type="term" value="F:cobalt-factor II C20-methyltransferase activity"/>
    <property type="evidence" value="ECO:0007669"/>
    <property type="project" value="UniProtKB-EC"/>
</dbReference>
<dbReference type="InterPro" id="IPR006364">
    <property type="entry name" value="CobI/CbiL/CobIJ_dom"/>
</dbReference>
<comment type="similarity">
    <text evidence="2 7">Belongs to the precorrin methyltransferase family.</text>
</comment>
<dbReference type="STRING" id="706587.Desti_5602"/>
<keyword evidence="10" id="KW-1185">Reference proteome</keyword>
<dbReference type="Proteomes" id="UP000006055">
    <property type="component" value="Chromosome"/>
</dbReference>
<dbReference type="InterPro" id="IPR014777">
    <property type="entry name" value="4pyrrole_Mease_sub1"/>
</dbReference>
<dbReference type="EC" id="2.1.1.130" evidence="9"/>
<dbReference type="Gene3D" id="3.40.1010.10">
    <property type="entry name" value="Cobalt-precorrin-4 Transmethylase, Domain 1"/>
    <property type="match status" value="1"/>
</dbReference>
<dbReference type="InterPro" id="IPR012382">
    <property type="entry name" value="CobI/CbiL"/>
</dbReference>
<evidence type="ECO:0000256" key="6">
    <source>
        <dbReference type="ARBA" id="ARBA00022691"/>
    </source>
</evidence>
<evidence type="ECO:0000256" key="1">
    <source>
        <dbReference type="ARBA" id="ARBA00004953"/>
    </source>
</evidence>
<dbReference type="NCBIfam" id="TIGR01467">
    <property type="entry name" value="cobI_cbiL"/>
    <property type="match status" value="1"/>
</dbReference>
<comment type="pathway">
    <text evidence="1">Cofactor biosynthesis; adenosylcobalamin biosynthesis.</text>
</comment>
<dbReference type="CDD" id="cd11645">
    <property type="entry name" value="Precorrin_2_C20_MT"/>
    <property type="match status" value="1"/>
</dbReference>
<proteinExistence type="inferred from homology"/>
<keyword evidence="3" id="KW-0169">Cobalamin biosynthesis</keyword>
<protein>
    <submittedName>
        <fullName evidence="9">Precorrin-2 C20-methyltransferase, cobalt-factor II C20-methyltransferase</fullName>
        <ecNumber evidence="9">2.1.1.130</ecNumber>
        <ecNumber evidence="9">2.1.1.151</ecNumber>
    </submittedName>
</protein>
<dbReference type="HOGENOM" id="CLU_076014_2_1_7"/>
<keyword evidence="5 9" id="KW-0808">Transferase</keyword>
<dbReference type="OrthoDB" id="9804789at2"/>
<sequence>MNRGTLYGIGIGPGDPDLITVKAAKILGEAKHVFVPKARKGMESLALTIARKHINPDAEIHEILFPMTTDREELEARWEESARIVGETLEAGEDACFLTLGDALLYSTYIYLLRALKRRSPGTNVVTIPGITAFSAAAALADFPVGQGKEPVTIIPTADDLEAVRHAVTSGGTVILMKIGKRLGGILDILKNAKALGRAVFVSHVGMDGQRIETDLTKLRGEEADTGYMSIILVRMNPEKNA</sequence>
<dbReference type="Gene3D" id="3.30.950.10">
    <property type="entry name" value="Methyltransferase, Cobalt-precorrin-4 Transmethylase, Domain 2"/>
    <property type="match status" value="1"/>
</dbReference>
<gene>
    <name evidence="9" type="ordered locus">Desti_5602</name>
</gene>
<evidence type="ECO:0000256" key="7">
    <source>
        <dbReference type="PIRNR" id="PIRNR036427"/>
    </source>
</evidence>
<feature type="domain" description="Tetrapyrrole methylase" evidence="8">
    <location>
        <begin position="5"/>
        <end position="216"/>
    </location>
</feature>
<keyword evidence="4 9" id="KW-0489">Methyltransferase</keyword>
<evidence type="ECO:0000256" key="4">
    <source>
        <dbReference type="ARBA" id="ARBA00022603"/>
    </source>
</evidence>
<dbReference type="eggNOG" id="COG2243">
    <property type="taxonomic scope" value="Bacteria"/>
</dbReference>
<dbReference type="GO" id="GO:0009236">
    <property type="term" value="P:cobalamin biosynthetic process"/>
    <property type="evidence" value="ECO:0007669"/>
    <property type="project" value="UniProtKB-UniRule"/>
</dbReference>
<keyword evidence="6" id="KW-0949">S-adenosyl-L-methionine</keyword>
<dbReference type="PANTHER" id="PTHR43467:SF2">
    <property type="entry name" value="COBALT-PRECORRIN-2 C(20)-METHYLTRANSFERASE"/>
    <property type="match status" value="1"/>
</dbReference>
<dbReference type="PANTHER" id="PTHR43467">
    <property type="entry name" value="COBALT-PRECORRIN-2 C(20)-METHYLTRANSFERASE"/>
    <property type="match status" value="1"/>
</dbReference>
<dbReference type="PATRIC" id="fig|706587.4.peg.6318"/>
<dbReference type="UniPathway" id="UPA00148"/>
<dbReference type="Pfam" id="PF00590">
    <property type="entry name" value="TP_methylase"/>
    <property type="match status" value="1"/>
</dbReference>
<accession>I4CF41</accession>
<evidence type="ECO:0000313" key="9">
    <source>
        <dbReference type="EMBL" id="AFM28182.1"/>
    </source>
</evidence>
<dbReference type="SUPFAM" id="SSF53790">
    <property type="entry name" value="Tetrapyrrole methylase"/>
    <property type="match status" value="1"/>
</dbReference>
<evidence type="ECO:0000313" key="10">
    <source>
        <dbReference type="Proteomes" id="UP000006055"/>
    </source>
</evidence>
<name>I4CF41_DESTA</name>
<dbReference type="InterPro" id="IPR035996">
    <property type="entry name" value="4pyrrol_Methylase_sf"/>
</dbReference>
<evidence type="ECO:0000256" key="3">
    <source>
        <dbReference type="ARBA" id="ARBA00022573"/>
    </source>
</evidence>
<dbReference type="KEGG" id="dti:Desti_5602"/>
<dbReference type="InterPro" id="IPR014776">
    <property type="entry name" value="4pyrrole_Mease_sub2"/>
</dbReference>
<dbReference type="InterPro" id="IPR000878">
    <property type="entry name" value="4pyrrol_Mease"/>
</dbReference>
<dbReference type="GO" id="GO:0030788">
    <property type="term" value="F:precorrin-2 C20-methyltransferase activity"/>
    <property type="evidence" value="ECO:0007669"/>
    <property type="project" value="UniProtKB-EC"/>
</dbReference>
<dbReference type="GO" id="GO:0032259">
    <property type="term" value="P:methylation"/>
    <property type="evidence" value="ECO:0007669"/>
    <property type="project" value="UniProtKB-KW"/>
</dbReference>
<dbReference type="EC" id="2.1.1.151" evidence="9"/>
<organism evidence="9 10">
    <name type="scientific">Desulfomonile tiedjei (strain ATCC 49306 / DSM 6799 / DCB-1)</name>
    <dbReference type="NCBI Taxonomy" id="706587"/>
    <lineage>
        <taxon>Bacteria</taxon>
        <taxon>Pseudomonadati</taxon>
        <taxon>Thermodesulfobacteriota</taxon>
        <taxon>Desulfomonilia</taxon>
        <taxon>Desulfomonilales</taxon>
        <taxon>Desulfomonilaceae</taxon>
        <taxon>Desulfomonile</taxon>
    </lineage>
</organism>
<evidence type="ECO:0000256" key="2">
    <source>
        <dbReference type="ARBA" id="ARBA00005879"/>
    </source>
</evidence>
<reference evidence="10" key="1">
    <citation type="submission" date="2012-06" db="EMBL/GenBank/DDBJ databases">
        <title>Complete sequence of chromosome of Desulfomonile tiedjei DSM 6799.</title>
        <authorList>
            <person name="Lucas S."/>
            <person name="Copeland A."/>
            <person name="Lapidus A."/>
            <person name="Glavina del Rio T."/>
            <person name="Dalin E."/>
            <person name="Tice H."/>
            <person name="Bruce D."/>
            <person name="Goodwin L."/>
            <person name="Pitluck S."/>
            <person name="Peters L."/>
            <person name="Ovchinnikova G."/>
            <person name="Zeytun A."/>
            <person name="Lu M."/>
            <person name="Kyrpides N."/>
            <person name="Mavromatis K."/>
            <person name="Ivanova N."/>
            <person name="Brettin T."/>
            <person name="Detter J.C."/>
            <person name="Han C."/>
            <person name="Larimer F."/>
            <person name="Land M."/>
            <person name="Hauser L."/>
            <person name="Markowitz V."/>
            <person name="Cheng J.-F."/>
            <person name="Hugenholtz P."/>
            <person name="Woyke T."/>
            <person name="Wu D."/>
            <person name="Spring S."/>
            <person name="Schroeder M."/>
            <person name="Brambilla E."/>
            <person name="Klenk H.-P."/>
            <person name="Eisen J.A."/>
        </authorList>
    </citation>
    <scope>NUCLEOTIDE SEQUENCE [LARGE SCALE GENOMIC DNA]</scope>
    <source>
        <strain evidence="10">ATCC 49306 / DSM 6799 / DCB-1</strain>
    </source>
</reference>
<evidence type="ECO:0000259" key="8">
    <source>
        <dbReference type="Pfam" id="PF00590"/>
    </source>
</evidence>
<evidence type="ECO:0000256" key="5">
    <source>
        <dbReference type="ARBA" id="ARBA00022679"/>
    </source>
</evidence>
<dbReference type="RefSeq" id="WP_014813259.1">
    <property type="nucleotide sequence ID" value="NC_018025.1"/>
</dbReference>
<dbReference type="AlphaFoldDB" id="I4CF41"/>
<dbReference type="EMBL" id="CP003360">
    <property type="protein sequence ID" value="AFM28182.1"/>
    <property type="molecule type" value="Genomic_DNA"/>
</dbReference>
<dbReference type="PIRSF" id="PIRSF036427">
    <property type="entry name" value="Precrrn-2_mtase"/>
    <property type="match status" value="1"/>
</dbReference>